<evidence type="ECO:0000256" key="1">
    <source>
        <dbReference type="SAM" id="SignalP"/>
    </source>
</evidence>
<sequence>MKKIILMCVTALSLAMTSCKKQDFADNYADPSKISNTSVEKQFAGFLSSNREYVLPAYWNYFVVLRTTVNRYAQAVGWVNSTGQYIPGAASINDRWNNYYNFLAQYRELEKVYTAMSTSDQQLRRIYMIAATIYLYDHTQKVVDLHGDIPWSEAGKLSANGGDYSVSLPKYDKAEDIYTKMLDDLKAFADELNSITVTNAIQTGFKNQDIVNKGNMAMWKKYCNSLRLRMLGRVSGVSAFQTRAATETAAILGAPATYPIVETNADNVQIKVHDLNTPLNSSGFRTGLEDWDGNLAGKVMIDHMNTNVDPRRRAMFEPGPSAPGGAYIGLDPMATSATQTTLVAGGTLARYNRSTISRNQFFPGVLVNAAEVSFLIAEAYLKAGNNTAAKTAYNAGIAKSIENYYLYRTVSNDNTAGALAPLVPAEVTAYQAMAGVNWDLAATTADKLKLIATQKWIDFSVIQPLDSWAEVRRLNSPVFNFEVDNSNAQQLPPTRWLYATSEPTYNAANYSLVKPKDNLTTKIFWDIN</sequence>
<dbReference type="Proteomes" id="UP000515344">
    <property type="component" value="Chromosome"/>
</dbReference>
<reference evidence="3" key="1">
    <citation type="submission" date="2020-08" db="EMBL/GenBank/DDBJ databases">
        <title>Lacibacter sp. S13-6-6 genome sequencing.</title>
        <authorList>
            <person name="Jin L."/>
        </authorList>
    </citation>
    <scope>NUCLEOTIDE SEQUENCE [LARGE SCALE GENOMIC DNA]</scope>
    <source>
        <strain evidence="3">S13-6-6</strain>
    </source>
</reference>
<dbReference type="Pfam" id="PF12771">
    <property type="entry name" value="SusD-like_2"/>
    <property type="match status" value="1"/>
</dbReference>
<dbReference type="InterPro" id="IPR011990">
    <property type="entry name" value="TPR-like_helical_dom_sf"/>
</dbReference>
<dbReference type="AlphaFoldDB" id="A0A7G5XL83"/>
<evidence type="ECO:0000313" key="2">
    <source>
        <dbReference type="EMBL" id="QNA46236.1"/>
    </source>
</evidence>
<dbReference type="KEGG" id="lacs:H4075_08685"/>
<feature type="signal peptide" evidence="1">
    <location>
        <begin position="1"/>
        <end position="21"/>
    </location>
</feature>
<dbReference type="PROSITE" id="PS51257">
    <property type="entry name" value="PROKAR_LIPOPROTEIN"/>
    <property type="match status" value="1"/>
</dbReference>
<keyword evidence="2" id="KW-0449">Lipoprotein</keyword>
<gene>
    <name evidence="2" type="ORF">H4075_08685</name>
</gene>
<dbReference type="EMBL" id="CP060007">
    <property type="protein sequence ID" value="QNA46236.1"/>
    <property type="molecule type" value="Genomic_DNA"/>
</dbReference>
<dbReference type="SUPFAM" id="SSF48452">
    <property type="entry name" value="TPR-like"/>
    <property type="match status" value="1"/>
</dbReference>
<name>A0A7G5XL83_9BACT</name>
<accession>A0A7G5XL83</accession>
<dbReference type="InterPro" id="IPR041662">
    <property type="entry name" value="SusD-like_2"/>
</dbReference>
<evidence type="ECO:0000313" key="3">
    <source>
        <dbReference type="Proteomes" id="UP000515344"/>
    </source>
</evidence>
<organism evidence="2 3">
    <name type="scientific">Lacibacter sediminis</name>
    <dbReference type="NCBI Taxonomy" id="2760713"/>
    <lineage>
        <taxon>Bacteria</taxon>
        <taxon>Pseudomonadati</taxon>
        <taxon>Bacteroidota</taxon>
        <taxon>Chitinophagia</taxon>
        <taxon>Chitinophagales</taxon>
        <taxon>Chitinophagaceae</taxon>
        <taxon>Lacibacter</taxon>
    </lineage>
</organism>
<keyword evidence="3" id="KW-1185">Reference proteome</keyword>
<dbReference type="Gene3D" id="1.25.40.390">
    <property type="match status" value="1"/>
</dbReference>
<keyword evidence="1" id="KW-0732">Signal</keyword>
<feature type="chain" id="PRO_5028943729" evidence="1">
    <location>
        <begin position="22"/>
        <end position="528"/>
    </location>
</feature>
<protein>
    <submittedName>
        <fullName evidence="2">SusD/RagB family nutrient-binding outer membrane lipoprotein</fullName>
    </submittedName>
</protein>
<dbReference type="RefSeq" id="WP_182805974.1">
    <property type="nucleotide sequence ID" value="NZ_CP060007.1"/>
</dbReference>
<proteinExistence type="predicted"/>